<proteinExistence type="predicted"/>
<dbReference type="EnsemblMetazoa" id="G19028.1">
    <property type="protein sequence ID" value="G19028.1:cds"/>
    <property type="gene ID" value="G19028"/>
</dbReference>
<evidence type="ECO:0000313" key="4">
    <source>
        <dbReference type="Proteomes" id="UP000005408"/>
    </source>
</evidence>
<keyword evidence="1" id="KW-0472">Membrane</keyword>
<evidence type="ECO:0008006" key="5">
    <source>
        <dbReference type="Google" id="ProtNLM"/>
    </source>
</evidence>
<evidence type="ECO:0000313" key="3">
    <source>
        <dbReference type="EnsemblMetazoa" id="G19028.1:cds"/>
    </source>
</evidence>
<feature type="transmembrane region" description="Helical" evidence="1">
    <location>
        <begin position="532"/>
        <end position="555"/>
    </location>
</feature>
<name>A0A8W8JH25_MAGGI</name>
<evidence type="ECO:0000256" key="1">
    <source>
        <dbReference type="SAM" id="Phobius"/>
    </source>
</evidence>
<reference evidence="3" key="1">
    <citation type="submission" date="2022-08" db="UniProtKB">
        <authorList>
            <consortium name="EnsemblMetazoa"/>
        </authorList>
    </citation>
    <scope>IDENTIFICATION</scope>
    <source>
        <strain evidence="3">05x7-T-G4-1.051#20</strain>
    </source>
</reference>
<organism evidence="3 4">
    <name type="scientific">Magallana gigas</name>
    <name type="common">Pacific oyster</name>
    <name type="synonym">Crassostrea gigas</name>
    <dbReference type="NCBI Taxonomy" id="29159"/>
    <lineage>
        <taxon>Eukaryota</taxon>
        <taxon>Metazoa</taxon>
        <taxon>Spiralia</taxon>
        <taxon>Lophotrochozoa</taxon>
        <taxon>Mollusca</taxon>
        <taxon>Bivalvia</taxon>
        <taxon>Autobranchia</taxon>
        <taxon>Pteriomorphia</taxon>
        <taxon>Ostreida</taxon>
        <taxon>Ostreoidea</taxon>
        <taxon>Ostreidae</taxon>
        <taxon>Magallana</taxon>
    </lineage>
</organism>
<sequence>MSVPYTVIFCLIQSTVLASSCSVNDFDIAADNAVITCMTNVSCEAGCYRGYIFPNGRTNESYICQDELWTPVISTCKPIPEVSVKYAVTWVFSEVVPYQCGNITAKFNDSKEILEETFASVCNTINGTIFFTYSTLAFTITATFTAKYNNFSNWNVLEKCKTLTIKSFTKLPVIKTIFDNVSCNDSHLNHTILKEFRIEDSHEQCSNGMEIHNVTRTSGGTFGVYCDFIVAKTTTEMTEDVNNTSILSILKRNTSVTETTKFNITKKAGLALRSSFAGCCSIENINNVVENANVSCSENLCTAQCYRDFIFPTGLKDVSYNCTDGVWTPSLSSCKRLPVVSITYSAQWNFTEFLPSKCDNISKRLDDLEEEMVGIFANKCQELKGIYASVHFNYSFLAFTVNTHFSAVYRNYTTRKVLNTCISFTTIAVSNLPIFRTMFDNVTCTGSNSSKTVPKVYTHDKLESCLNGTEVHAVTSSETGEIEQYCDYRDILTSNTSPDIAIEETTLSSRETSTFIFEALFISKDNLKIESIIYIAATASGVLLISVIIIMVVCVQKRVKSPKNLPAVDTKDEEIDKLYSNTAQRGHQKTLNFDPDSDCQYAVVRE</sequence>
<feature type="signal peptide" evidence="2">
    <location>
        <begin position="1"/>
        <end position="18"/>
    </location>
</feature>
<dbReference type="Proteomes" id="UP000005408">
    <property type="component" value="Unassembled WGS sequence"/>
</dbReference>
<feature type="chain" id="PRO_5036468858" description="Sushi domain-containing protein" evidence="2">
    <location>
        <begin position="19"/>
        <end position="606"/>
    </location>
</feature>
<protein>
    <recommendedName>
        <fullName evidence="5">Sushi domain-containing protein</fullName>
    </recommendedName>
</protein>
<keyword evidence="4" id="KW-1185">Reference proteome</keyword>
<dbReference type="AlphaFoldDB" id="A0A8W8JH25"/>
<accession>A0A8W8JH25</accession>
<keyword evidence="1" id="KW-1133">Transmembrane helix</keyword>
<evidence type="ECO:0000256" key="2">
    <source>
        <dbReference type="SAM" id="SignalP"/>
    </source>
</evidence>
<keyword evidence="2" id="KW-0732">Signal</keyword>
<keyword evidence="1" id="KW-0812">Transmembrane</keyword>